<name>A0A0F9FBH1_9ZZZZ</name>
<organism evidence="1">
    <name type="scientific">marine sediment metagenome</name>
    <dbReference type="NCBI Taxonomy" id="412755"/>
    <lineage>
        <taxon>unclassified sequences</taxon>
        <taxon>metagenomes</taxon>
        <taxon>ecological metagenomes</taxon>
    </lineage>
</organism>
<gene>
    <name evidence="1" type="ORF">LCGC14_2263000</name>
</gene>
<protein>
    <submittedName>
        <fullName evidence="1">Uncharacterized protein</fullName>
    </submittedName>
</protein>
<comment type="caution">
    <text evidence="1">The sequence shown here is derived from an EMBL/GenBank/DDBJ whole genome shotgun (WGS) entry which is preliminary data.</text>
</comment>
<dbReference type="EMBL" id="LAZR01031116">
    <property type="protein sequence ID" value="KKL54675.1"/>
    <property type="molecule type" value="Genomic_DNA"/>
</dbReference>
<reference evidence="1" key="1">
    <citation type="journal article" date="2015" name="Nature">
        <title>Complex archaea that bridge the gap between prokaryotes and eukaryotes.</title>
        <authorList>
            <person name="Spang A."/>
            <person name="Saw J.H."/>
            <person name="Jorgensen S.L."/>
            <person name="Zaremba-Niedzwiedzka K."/>
            <person name="Martijn J."/>
            <person name="Lind A.E."/>
            <person name="van Eijk R."/>
            <person name="Schleper C."/>
            <person name="Guy L."/>
            <person name="Ettema T.J."/>
        </authorList>
    </citation>
    <scope>NUCLEOTIDE SEQUENCE</scope>
</reference>
<sequence length="25" mass="2986">LIQAEKLVRRFKDLEEKLRAILSES</sequence>
<feature type="non-terminal residue" evidence="1">
    <location>
        <position position="1"/>
    </location>
</feature>
<dbReference type="AlphaFoldDB" id="A0A0F9FBH1"/>
<evidence type="ECO:0000313" key="1">
    <source>
        <dbReference type="EMBL" id="KKL54675.1"/>
    </source>
</evidence>
<proteinExistence type="predicted"/>
<accession>A0A0F9FBH1</accession>